<dbReference type="InterPro" id="IPR040353">
    <property type="entry name" value="FLX/FLX-like"/>
</dbReference>
<comment type="similarity">
    <text evidence="1">Belongs to the FLX family.</text>
</comment>
<dbReference type="GO" id="GO:0009908">
    <property type="term" value="P:flower development"/>
    <property type="evidence" value="ECO:0007669"/>
    <property type="project" value="UniProtKB-KW"/>
</dbReference>
<comment type="caution">
    <text evidence="7">The sequence shown here is derived from an EMBL/GenBank/DDBJ whole genome shotgun (WGS) entry which is preliminary data.</text>
</comment>
<keyword evidence="8" id="KW-1185">Reference proteome</keyword>
<proteinExistence type="inferred from homology"/>
<accession>A0AAP0CIX8</accession>
<keyword evidence="3" id="KW-0221">Differentiation</keyword>
<gene>
    <name evidence="7" type="ORF">SSX86_022371</name>
</gene>
<dbReference type="PANTHER" id="PTHR33405">
    <property type="entry name" value="PROTEIN FLX-LIKE 2"/>
    <property type="match status" value="1"/>
</dbReference>
<dbReference type="PANTHER" id="PTHR33405:SF26">
    <property type="match status" value="1"/>
</dbReference>
<feature type="coiled-coil region" evidence="6">
    <location>
        <begin position="111"/>
        <end position="145"/>
    </location>
</feature>
<sequence>MDGRNYIPPSALNLRRNLPPPSPPPHFVIVDRTTAFQLHQLQHLLIENQRLSELRVSLSQELAVAKHDLRHLSATAVEVKAGRDAQVREVLEKVEKMEAEVKLIGESGSELAQTLADLRKLRSVKEELGEKLSKLRGDVAKVSDERRRFPVVKSEIETMRKEIQKGRAAIEYEKRVHACNIKQSQSMENYKILMAGEIKKLQVEVIDARKRARAAAAAEAASVPGS</sequence>
<evidence type="ECO:0000256" key="5">
    <source>
        <dbReference type="ARBA" id="ARBA00023089"/>
    </source>
</evidence>
<dbReference type="AlphaFoldDB" id="A0AAP0CIX8"/>
<dbReference type="EMBL" id="JBCNJP010000023">
    <property type="protein sequence ID" value="KAK9057535.1"/>
    <property type="molecule type" value="Genomic_DNA"/>
</dbReference>
<organism evidence="7 8">
    <name type="scientific">Deinandra increscens subsp. villosa</name>
    <dbReference type="NCBI Taxonomy" id="3103831"/>
    <lineage>
        <taxon>Eukaryota</taxon>
        <taxon>Viridiplantae</taxon>
        <taxon>Streptophyta</taxon>
        <taxon>Embryophyta</taxon>
        <taxon>Tracheophyta</taxon>
        <taxon>Spermatophyta</taxon>
        <taxon>Magnoliopsida</taxon>
        <taxon>eudicotyledons</taxon>
        <taxon>Gunneridae</taxon>
        <taxon>Pentapetalae</taxon>
        <taxon>asterids</taxon>
        <taxon>campanulids</taxon>
        <taxon>Asterales</taxon>
        <taxon>Asteraceae</taxon>
        <taxon>Asteroideae</taxon>
        <taxon>Heliantheae alliance</taxon>
        <taxon>Madieae</taxon>
        <taxon>Madiinae</taxon>
        <taxon>Deinandra</taxon>
    </lineage>
</organism>
<keyword evidence="4 6" id="KW-0175">Coiled coil</keyword>
<evidence type="ECO:0000256" key="6">
    <source>
        <dbReference type="SAM" id="Coils"/>
    </source>
</evidence>
<evidence type="ECO:0000313" key="7">
    <source>
        <dbReference type="EMBL" id="KAK9057535.1"/>
    </source>
</evidence>
<keyword evidence="5" id="KW-0287">Flowering</keyword>
<dbReference type="Proteomes" id="UP001408789">
    <property type="component" value="Unassembled WGS sequence"/>
</dbReference>
<dbReference type="GO" id="GO:0030154">
    <property type="term" value="P:cell differentiation"/>
    <property type="evidence" value="ECO:0007669"/>
    <property type="project" value="UniProtKB-KW"/>
</dbReference>
<name>A0AAP0CIX8_9ASTR</name>
<evidence type="ECO:0000256" key="3">
    <source>
        <dbReference type="ARBA" id="ARBA00022782"/>
    </source>
</evidence>
<evidence type="ECO:0000256" key="2">
    <source>
        <dbReference type="ARBA" id="ARBA00022473"/>
    </source>
</evidence>
<evidence type="ECO:0000256" key="1">
    <source>
        <dbReference type="ARBA" id="ARBA00005405"/>
    </source>
</evidence>
<keyword evidence="2" id="KW-0217">Developmental protein</keyword>
<evidence type="ECO:0000313" key="8">
    <source>
        <dbReference type="Proteomes" id="UP001408789"/>
    </source>
</evidence>
<reference evidence="7 8" key="1">
    <citation type="submission" date="2024-04" db="EMBL/GenBank/DDBJ databases">
        <title>The reference genome of an endangered Asteraceae, Deinandra increscens subsp. villosa, native to the Central Coast of California.</title>
        <authorList>
            <person name="Guilliams M."/>
            <person name="Hasenstab-Lehman K."/>
            <person name="Meyer R."/>
            <person name="Mcevoy S."/>
        </authorList>
    </citation>
    <scope>NUCLEOTIDE SEQUENCE [LARGE SCALE GENOMIC DNA]</scope>
    <source>
        <tissue evidence="7">Leaf</tissue>
    </source>
</reference>
<protein>
    <submittedName>
        <fullName evidence="7">Uncharacterized protein</fullName>
    </submittedName>
</protein>
<evidence type="ECO:0000256" key="4">
    <source>
        <dbReference type="ARBA" id="ARBA00023054"/>
    </source>
</evidence>